<dbReference type="Proteomes" id="UP000092743">
    <property type="component" value="Chromosome"/>
</dbReference>
<name>A0A9W3SDM1_BACTU</name>
<dbReference type="InterPro" id="IPR018878">
    <property type="entry name" value="ORF6C_dom"/>
</dbReference>
<dbReference type="Pfam" id="PF10552">
    <property type="entry name" value="ORF6C"/>
    <property type="match status" value="1"/>
</dbReference>
<dbReference type="RefSeq" id="WP_065484919.1">
    <property type="nucleotide sequence ID" value="NZ_CP015350.1"/>
</dbReference>
<accession>A0A9W3SDM1</accession>
<dbReference type="InterPro" id="IPR014054">
    <property type="entry name" value="Phage_regulatory_Rha"/>
</dbReference>
<proteinExistence type="predicted"/>
<sequence length="253" mass="29155">MNELTAANEQPLHNELVFEKNGEAVTDSLMIAEMFGKRHDNVLSDIKLQIEYAGEEFSLLNFQESNYKTDRGRSYPKYNLTEEAFTLVVFGYNTKEAVQTKIRFIQEFKRMKNHIQNQQQVPTDPMSILKLTFEALEGQKQELQHIKSDVKDLRENAPLFAVECDEISNAVKRHGVALLGGKQANAYQHAGLRGKVYRDIYNQLYREFGVTSHKAIKRCHLEIAAQIVKEYTLPIVLSEKINLVNSQIKFKEM</sequence>
<evidence type="ECO:0000313" key="2">
    <source>
        <dbReference type="EMBL" id="ANS49414.1"/>
    </source>
</evidence>
<gene>
    <name evidence="2" type="ORF">BT246_40680</name>
</gene>
<dbReference type="EMBL" id="CP015350">
    <property type="protein sequence ID" value="ANS49414.1"/>
    <property type="molecule type" value="Genomic_DNA"/>
</dbReference>
<dbReference type="Pfam" id="PF09669">
    <property type="entry name" value="Phage_pRha"/>
    <property type="match status" value="1"/>
</dbReference>
<reference evidence="2 3" key="1">
    <citation type="submission" date="2016-04" db="EMBL/GenBank/DDBJ databases">
        <title>High quality genome of the nematocidal Bacillus thuringiensis MYBT18246.</title>
        <authorList>
            <person name="Hollensteiner J."/>
            <person name="Poehlein A."/>
            <person name="Sproeer C."/>
            <person name="Bunk B."/>
            <person name="Rosenstiel P."/>
            <person name="Schulenburg H."/>
            <person name="Liesegang H."/>
        </authorList>
    </citation>
    <scope>NUCLEOTIDE SEQUENCE [LARGE SCALE GENOMIC DNA]</scope>
    <source>
        <strain evidence="2 3">MYBT18246</strain>
    </source>
</reference>
<protein>
    <submittedName>
        <fullName evidence="2">ORF6C domain protein</fullName>
    </submittedName>
</protein>
<dbReference type="NCBIfam" id="TIGR02681">
    <property type="entry name" value="phage_pRha"/>
    <property type="match status" value="1"/>
</dbReference>
<evidence type="ECO:0000313" key="3">
    <source>
        <dbReference type="Proteomes" id="UP000092743"/>
    </source>
</evidence>
<feature type="domain" description="ORF6C" evidence="1">
    <location>
        <begin position="129"/>
        <end position="241"/>
    </location>
</feature>
<dbReference type="AlphaFoldDB" id="A0A9W3SDM1"/>
<organism evidence="2 3">
    <name type="scientific">Bacillus thuringiensis</name>
    <dbReference type="NCBI Taxonomy" id="1428"/>
    <lineage>
        <taxon>Bacteria</taxon>
        <taxon>Bacillati</taxon>
        <taxon>Bacillota</taxon>
        <taxon>Bacilli</taxon>
        <taxon>Bacillales</taxon>
        <taxon>Bacillaceae</taxon>
        <taxon>Bacillus</taxon>
        <taxon>Bacillus cereus group</taxon>
    </lineage>
</organism>
<evidence type="ECO:0000259" key="1">
    <source>
        <dbReference type="Pfam" id="PF10552"/>
    </source>
</evidence>